<name>A0A157ZX99_9BURK</name>
<dbReference type="AlphaFoldDB" id="A0A157ZX99"/>
<dbReference type="EMBL" id="FCOF02000004">
    <property type="protein sequence ID" value="SAK50120.1"/>
    <property type="molecule type" value="Genomic_DNA"/>
</dbReference>
<reference evidence="2" key="1">
    <citation type="submission" date="2016-01" db="EMBL/GenBank/DDBJ databases">
        <authorList>
            <person name="Peeters C."/>
        </authorList>
    </citation>
    <scope>NUCLEOTIDE SEQUENCE [LARGE SCALE GENOMIC DNA]</scope>
    <source>
        <strain evidence="2">LMG 29318</strain>
    </source>
</reference>
<gene>
    <name evidence="2" type="ORF">AWB75_01366</name>
</gene>
<dbReference type="RefSeq" id="WP_061123303.1">
    <property type="nucleotide sequence ID" value="NZ_FCOF02000004.1"/>
</dbReference>
<evidence type="ECO:0000313" key="2">
    <source>
        <dbReference type="EMBL" id="SAK50120.1"/>
    </source>
</evidence>
<dbReference type="Proteomes" id="UP000054870">
    <property type="component" value="Unassembled WGS sequence"/>
</dbReference>
<keyword evidence="3" id="KW-1185">Reference proteome</keyword>
<dbReference type="OrthoDB" id="9135614at2"/>
<feature type="region of interest" description="Disordered" evidence="1">
    <location>
        <begin position="37"/>
        <end position="70"/>
    </location>
</feature>
<accession>A0A157ZX99</accession>
<sequence>MRTRTREVVRMLATFRHSARCRRLRAAAAAQEARALADGASQDEVQEDERAESSAVDEWLASRKPHRGMH</sequence>
<evidence type="ECO:0000313" key="3">
    <source>
        <dbReference type="Proteomes" id="UP000054870"/>
    </source>
</evidence>
<proteinExistence type="predicted"/>
<organism evidence="2 3">
    <name type="scientific">Caballeronia catudaia</name>
    <dbReference type="NCBI Taxonomy" id="1777136"/>
    <lineage>
        <taxon>Bacteria</taxon>
        <taxon>Pseudomonadati</taxon>
        <taxon>Pseudomonadota</taxon>
        <taxon>Betaproteobacteria</taxon>
        <taxon>Burkholderiales</taxon>
        <taxon>Burkholderiaceae</taxon>
        <taxon>Caballeronia</taxon>
    </lineage>
</organism>
<comment type="caution">
    <text evidence="2">The sequence shown here is derived from an EMBL/GenBank/DDBJ whole genome shotgun (WGS) entry which is preliminary data.</text>
</comment>
<protein>
    <submittedName>
        <fullName evidence="2">Uncharacterized protein</fullName>
    </submittedName>
</protein>
<evidence type="ECO:0000256" key="1">
    <source>
        <dbReference type="SAM" id="MobiDB-lite"/>
    </source>
</evidence>